<keyword evidence="2" id="KW-0863">Zinc-finger</keyword>
<evidence type="ECO:0000313" key="6">
    <source>
        <dbReference type="Proteomes" id="UP000694844"/>
    </source>
</evidence>
<evidence type="ECO:0000256" key="3">
    <source>
        <dbReference type="SAM" id="MobiDB-lite"/>
    </source>
</evidence>
<dbReference type="InterPro" id="IPR000571">
    <property type="entry name" value="Znf_CCCH"/>
</dbReference>
<keyword evidence="2" id="KW-0862">Zinc</keyword>
<feature type="region of interest" description="Disordered" evidence="3">
    <location>
        <begin position="125"/>
        <end position="250"/>
    </location>
</feature>
<keyword evidence="1" id="KW-0694">RNA-binding</keyword>
<dbReference type="InterPro" id="IPR014720">
    <property type="entry name" value="dsRBD_dom"/>
</dbReference>
<evidence type="ECO:0000259" key="4">
    <source>
        <dbReference type="PROSITE" id="PS50103"/>
    </source>
</evidence>
<dbReference type="KEGG" id="cvn:111136293"/>
<gene>
    <name evidence="7" type="primary">LOC111136293</name>
</gene>
<feature type="compositionally biased region" description="Basic residues" evidence="3">
    <location>
        <begin position="157"/>
        <end position="168"/>
    </location>
</feature>
<evidence type="ECO:0000259" key="5">
    <source>
        <dbReference type="PROSITE" id="PS50137"/>
    </source>
</evidence>
<evidence type="ECO:0000313" key="7">
    <source>
        <dbReference type="RefSeq" id="XP_022342750.1"/>
    </source>
</evidence>
<evidence type="ECO:0000256" key="2">
    <source>
        <dbReference type="PROSITE-ProRule" id="PRU00723"/>
    </source>
</evidence>
<proteinExistence type="predicted"/>
<feature type="zinc finger region" description="C3H1-type" evidence="2">
    <location>
        <begin position="342"/>
        <end position="364"/>
    </location>
</feature>
<feature type="region of interest" description="Disordered" evidence="3">
    <location>
        <begin position="1"/>
        <end position="25"/>
    </location>
</feature>
<evidence type="ECO:0000256" key="1">
    <source>
        <dbReference type="PROSITE-ProRule" id="PRU00266"/>
    </source>
</evidence>
<reference evidence="7" key="1">
    <citation type="submission" date="2025-08" db="UniProtKB">
        <authorList>
            <consortium name="RefSeq"/>
        </authorList>
    </citation>
    <scope>IDENTIFICATION</scope>
    <source>
        <tissue evidence="7">Whole sample</tissue>
    </source>
</reference>
<protein>
    <submittedName>
        <fullName evidence="7">Uncharacterized protein LOC111136293</fullName>
    </submittedName>
</protein>
<feature type="domain" description="DRBM" evidence="5">
    <location>
        <begin position="61"/>
        <end position="113"/>
    </location>
</feature>
<dbReference type="Proteomes" id="UP000694844">
    <property type="component" value="Chromosome 5"/>
</dbReference>
<name>A0A8B8ES22_CRAVI</name>
<sequence>MGNAPTTGMRPRCMPVSHPPTGQENYRPGGPPPMMNMTEPSTNFPGSAIFATKDPVTTLNEYEVQVTYMECPTQNELVCMIVEARGKQFDGYAMTKKEAKEKAAEKALKYLHNIVCHEGIKGEENTSENVEKDSVANNDSENYVSQPSRSRGASIRNRGRGIANRRGRGAFLQSRSMDNLGMQNDSDNQSISSETSRRSRGGGRYQRGGRGRGRGGRGALSEKSSHRSQEEIDGHGEKTQHDNTEFADDADDSFSEAKVFRYLVRTLGGNVSLLEFKEKFSPLPENFDEWIREPKNRLSVFKSGDKPVAVGPFLKDATMCADHMGFGGKKNCQRKDCNHFHICNFYLNGWCKHGFKCRKGHTFTKGHNRE</sequence>
<dbReference type="SUPFAM" id="SSF54768">
    <property type="entry name" value="dsRNA-binding domain-like"/>
    <property type="match status" value="1"/>
</dbReference>
<dbReference type="RefSeq" id="XP_022342750.1">
    <property type="nucleotide sequence ID" value="XM_022487042.1"/>
</dbReference>
<dbReference type="AlphaFoldDB" id="A0A8B8ES22"/>
<accession>A0A8B8ES22</accession>
<dbReference type="GeneID" id="111136293"/>
<dbReference type="GO" id="GO:0003723">
    <property type="term" value="F:RNA binding"/>
    <property type="evidence" value="ECO:0007669"/>
    <property type="project" value="UniProtKB-UniRule"/>
</dbReference>
<dbReference type="Gene3D" id="3.30.160.20">
    <property type="match status" value="1"/>
</dbReference>
<dbReference type="PROSITE" id="PS50137">
    <property type="entry name" value="DS_RBD"/>
    <property type="match status" value="1"/>
</dbReference>
<feature type="domain" description="C3H1-type" evidence="4">
    <location>
        <begin position="342"/>
        <end position="364"/>
    </location>
</feature>
<keyword evidence="2" id="KW-0479">Metal-binding</keyword>
<feature type="compositionally biased region" description="Polar residues" evidence="3">
    <location>
        <begin position="173"/>
        <end position="194"/>
    </location>
</feature>
<feature type="compositionally biased region" description="Polar residues" evidence="3">
    <location>
        <begin position="135"/>
        <end position="151"/>
    </location>
</feature>
<dbReference type="GO" id="GO:0008270">
    <property type="term" value="F:zinc ion binding"/>
    <property type="evidence" value="ECO:0007669"/>
    <property type="project" value="UniProtKB-KW"/>
</dbReference>
<feature type="compositionally biased region" description="Basic and acidic residues" evidence="3">
    <location>
        <begin position="223"/>
        <end position="244"/>
    </location>
</feature>
<feature type="compositionally biased region" description="Basic and acidic residues" evidence="3">
    <location>
        <begin position="125"/>
        <end position="134"/>
    </location>
</feature>
<keyword evidence="6" id="KW-1185">Reference proteome</keyword>
<organism evidence="6 7">
    <name type="scientific">Crassostrea virginica</name>
    <name type="common">Eastern oyster</name>
    <dbReference type="NCBI Taxonomy" id="6565"/>
    <lineage>
        <taxon>Eukaryota</taxon>
        <taxon>Metazoa</taxon>
        <taxon>Spiralia</taxon>
        <taxon>Lophotrochozoa</taxon>
        <taxon>Mollusca</taxon>
        <taxon>Bivalvia</taxon>
        <taxon>Autobranchia</taxon>
        <taxon>Pteriomorphia</taxon>
        <taxon>Ostreida</taxon>
        <taxon>Ostreoidea</taxon>
        <taxon>Ostreidae</taxon>
        <taxon>Crassostrea</taxon>
    </lineage>
</organism>
<dbReference type="PROSITE" id="PS50103">
    <property type="entry name" value="ZF_C3H1"/>
    <property type="match status" value="1"/>
</dbReference>